<evidence type="ECO:0000313" key="1">
    <source>
        <dbReference type="EMBL" id="KAJ1949803.1"/>
    </source>
</evidence>
<sequence length="582" mass="65225">MDNPDALDTELAAILLYSNQQECAAEFAGICGHDDMDVMRRKIEAACKKAKHETSTIEDYAPYIKFFKHHSIYNMFIPSFMVGAPLILDCRVECPCTDNSCPKSHERVWLSNYNELKAADMLPLVDELRIIIYNESPKDLNLNMAILELKIPHGAIPKIKLIKFLGQGLFLAGEYKDMADANIKSEVYAEAVHTAKLIIGLCPKATELWFHEHRDWGTSEGLLQDIPGVGSAIMLALRRVLYSNLTTMQIARPFTDDVIQLFSPDLQRLSVDFSVISELTRLPPIPTDNVRHLALTRISRDIDWGIFQSGPDGKAHFPKLETLVLKFDKPEGRLAYTSWYRASVAFPTTVVVVVGGVNDSRGTLLNLFKENSCGKLVLVEHPSFLQKFEIGNLKCSRKVEVRLCPSPDDQNHLLPTNGLWQFYGCRSGVKEMSISGMEVVMPAAVCWNSVEVLDITVGIADYEGLLNLVFRLKRLRTLKIKCFSMDRSDLYNPGRGVHFAGESEQHSIIDAHVSNEPKKFRKKLTSLHIYSQQGIVLKVIRKLVLRISTIAEVFVNSEAVDSVSKVVSDCNVKVGAVDPDVM</sequence>
<comment type="caution">
    <text evidence="1">The sequence shown here is derived from an EMBL/GenBank/DDBJ whole genome shotgun (WGS) entry which is preliminary data.</text>
</comment>
<dbReference type="EMBL" id="JANBPW010000356">
    <property type="protein sequence ID" value="KAJ1949803.1"/>
    <property type="molecule type" value="Genomic_DNA"/>
</dbReference>
<name>A0ACC1JF64_9FUNG</name>
<reference evidence="1" key="1">
    <citation type="submission" date="2022-07" db="EMBL/GenBank/DDBJ databases">
        <title>Phylogenomic reconstructions and comparative analyses of Kickxellomycotina fungi.</title>
        <authorList>
            <person name="Reynolds N.K."/>
            <person name="Stajich J.E."/>
            <person name="Barry K."/>
            <person name="Grigoriev I.V."/>
            <person name="Crous P."/>
            <person name="Smith M.E."/>
        </authorList>
    </citation>
    <scope>NUCLEOTIDE SEQUENCE</scope>
    <source>
        <strain evidence="1">NRRL 5244</strain>
    </source>
</reference>
<accession>A0ACC1JF64</accession>
<keyword evidence="2" id="KW-1185">Reference proteome</keyword>
<dbReference type="Proteomes" id="UP001150603">
    <property type="component" value="Unassembled WGS sequence"/>
</dbReference>
<organism evidence="1 2">
    <name type="scientific">Linderina macrospora</name>
    <dbReference type="NCBI Taxonomy" id="4868"/>
    <lineage>
        <taxon>Eukaryota</taxon>
        <taxon>Fungi</taxon>
        <taxon>Fungi incertae sedis</taxon>
        <taxon>Zoopagomycota</taxon>
        <taxon>Kickxellomycotina</taxon>
        <taxon>Kickxellomycetes</taxon>
        <taxon>Kickxellales</taxon>
        <taxon>Kickxellaceae</taxon>
        <taxon>Linderina</taxon>
    </lineage>
</organism>
<proteinExistence type="predicted"/>
<evidence type="ECO:0000313" key="2">
    <source>
        <dbReference type="Proteomes" id="UP001150603"/>
    </source>
</evidence>
<gene>
    <name evidence="1" type="ORF">FBU59_000983</name>
</gene>
<protein>
    <submittedName>
        <fullName evidence="1">Uncharacterized protein</fullName>
    </submittedName>
</protein>